<organism evidence="1 2">
    <name type="scientific">Paramuricea clavata</name>
    <name type="common">Red gorgonian</name>
    <name type="synonym">Violescent sea-whip</name>
    <dbReference type="NCBI Taxonomy" id="317549"/>
    <lineage>
        <taxon>Eukaryota</taxon>
        <taxon>Metazoa</taxon>
        <taxon>Cnidaria</taxon>
        <taxon>Anthozoa</taxon>
        <taxon>Octocorallia</taxon>
        <taxon>Malacalcyonacea</taxon>
        <taxon>Plexauridae</taxon>
        <taxon>Paramuricea</taxon>
    </lineage>
</organism>
<evidence type="ECO:0000313" key="1">
    <source>
        <dbReference type="EMBL" id="CAB4016529.1"/>
    </source>
</evidence>
<accession>A0A6S7IHV3</accession>
<dbReference type="SMART" id="SM00355">
    <property type="entry name" value="ZnF_C2H2"/>
    <property type="match status" value="2"/>
</dbReference>
<dbReference type="PROSITE" id="PS50157">
    <property type="entry name" value="ZINC_FINGER_C2H2_2"/>
    <property type="match status" value="1"/>
</dbReference>
<dbReference type="EMBL" id="CACRXK020009154">
    <property type="protein sequence ID" value="CAB4016529.1"/>
    <property type="molecule type" value="Genomic_DNA"/>
</dbReference>
<keyword evidence="2" id="KW-1185">Reference proteome</keyword>
<evidence type="ECO:0000313" key="2">
    <source>
        <dbReference type="Proteomes" id="UP001152795"/>
    </source>
</evidence>
<dbReference type="SUPFAM" id="SSF57667">
    <property type="entry name" value="beta-beta-alpha zinc fingers"/>
    <property type="match status" value="1"/>
</dbReference>
<gene>
    <name evidence="1" type="ORF">PACLA_8A035444</name>
</gene>
<dbReference type="PROSITE" id="PS00028">
    <property type="entry name" value="ZINC_FINGER_C2H2_1"/>
    <property type="match status" value="2"/>
</dbReference>
<proteinExistence type="predicted"/>
<reference evidence="1" key="1">
    <citation type="submission" date="2020-04" db="EMBL/GenBank/DDBJ databases">
        <authorList>
            <person name="Alioto T."/>
            <person name="Alioto T."/>
            <person name="Gomez Garrido J."/>
        </authorList>
    </citation>
    <scope>NUCLEOTIDE SEQUENCE</scope>
    <source>
        <strain evidence="1">A484AB</strain>
    </source>
</reference>
<comment type="caution">
    <text evidence="1">The sequence shown here is derived from an EMBL/GenBank/DDBJ whole genome shotgun (WGS) entry which is preliminary data.</text>
</comment>
<dbReference type="AlphaFoldDB" id="A0A6S7IHV3"/>
<protein>
    <submittedName>
        <fullName evidence="1">Zinc finger 236 isoform X1</fullName>
    </submittedName>
</protein>
<dbReference type="InterPro" id="IPR036236">
    <property type="entry name" value="Znf_C2H2_sf"/>
</dbReference>
<dbReference type="Gene3D" id="3.30.160.60">
    <property type="entry name" value="Classic Zinc Finger"/>
    <property type="match status" value="1"/>
</dbReference>
<dbReference type="Pfam" id="PF00096">
    <property type="entry name" value="zf-C2H2"/>
    <property type="match status" value="2"/>
</dbReference>
<dbReference type="OrthoDB" id="10039931at2759"/>
<name>A0A6S7IHV3_PARCT</name>
<dbReference type="InterPro" id="IPR013087">
    <property type="entry name" value="Znf_C2H2_type"/>
</dbReference>
<dbReference type="Proteomes" id="UP001152795">
    <property type="component" value="Unassembled WGS sequence"/>
</dbReference>
<sequence length="116" mass="13643">MPYECDVSRHKKQHLFCNSCRKEIIEPQDCQGHFIEDQRIIRKYACQKCNKRFSNFMKLVQHIARQHSNDGIYQCALCQEFKSKEPTGVGYVCCVCDVVFDVPRDLEDHMVTHDSI</sequence>